<dbReference type="Pfam" id="PF12161">
    <property type="entry name" value="HsdM_N"/>
    <property type="match status" value="1"/>
</dbReference>
<evidence type="ECO:0000313" key="11">
    <source>
        <dbReference type="EMBL" id="PAU95378.1"/>
    </source>
</evidence>
<proteinExistence type="inferred from homology"/>
<evidence type="ECO:0000256" key="3">
    <source>
        <dbReference type="ARBA" id="ARBA00022603"/>
    </source>
</evidence>
<dbReference type="GO" id="GO:0003677">
    <property type="term" value="F:DNA binding"/>
    <property type="evidence" value="ECO:0007669"/>
    <property type="project" value="InterPro"/>
</dbReference>
<evidence type="ECO:0000259" key="9">
    <source>
        <dbReference type="Pfam" id="PF02384"/>
    </source>
</evidence>
<dbReference type="InterPro" id="IPR004546">
    <property type="entry name" value="Restrct_endonuc_T1M"/>
</dbReference>
<keyword evidence="12" id="KW-1185">Reference proteome</keyword>
<feature type="domain" description="N6 adenine-specific DNA methyltransferase N-terminal" evidence="10">
    <location>
        <begin position="10"/>
        <end position="123"/>
    </location>
</feature>
<reference evidence="11 12" key="1">
    <citation type="submission" date="2017-08" db="EMBL/GenBank/DDBJ databases">
        <title>Aliifodinibius alkalisoli sp. nov., isolated from saline alkaline soil.</title>
        <authorList>
            <person name="Liu D."/>
            <person name="Zhang G."/>
        </authorList>
    </citation>
    <scope>NUCLEOTIDE SEQUENCE [LARGE SCALE GENOMIC DNA]</scope>
    <source>
        <strain evidence="11 12">WN023</strain>
    </source>
</reference>
<name>A0A2A2GDC9_9BACT</name>
<gene>
    <name evidence="11" type="ORF">CK503_04065</name>
</gene>
<dbReference type="InterPro" id="IPR038333">
    <property type="entry name" value="T1MK-like_N_sf"/>
</dbReference>
<organism evidence="11 12">
    <name type="scientific">Fodinibius salipaludis</name>
    <dbReference type="NCBI Taxonomy" id="2032627"/>
    <lineage>
        <taxon>Bacteria</taxon>
        <taxon>Pseudomonadati</taxon>
        <taxon>Balneolota</taxon>
        <taxon>Balneolia</taxon>
        <taxon>Balneolales</taxon>
        <taxon>Balneolaceae</taxon>
        <taxon>Fodinibius</taxon>
    </lineage>
</organism>
<keyword evidence="5" id="KW-0949">S-adenosyl-L-methionine</keyword>
<dbReference type="InterPro" id="IPR003356">
    <property type="entry name" value="DNA_methylase_A-5"/>
</dbReference>
<feature type="coiled-coil region" evidence="8">
    <location>
        <begin position="761"/>
        <end position="799"/>
    </location>
</feature>
<protein>
    <recommendedName>
        <fullName evidence="2">site-specific DNA-methyltransferase (adenine-specific)</fullName>
        <ecNumber evidence="2">2.1.1.72</ecNumber>
    </recommendedName>
</protein>
<dbReference type="PROSITE" id="PS00092">
    <property type="entry name" value="N6_MTASE"/>
    <property type="match status" value="1"/>
</dbReference>
<dbReference type="Gene3D" id="1.20.1260.30">
    <property type="match status" value="2"/>
</dbReference>
<feature type="domain" description="DNA methylase adenine-specific" evidence="9">
    <location>
        <begin position="138"/>
        <end position="449"/>
    </location>
</feature>
<dbReference type="InterPro" id="IPR051537">
    <property type="entry name" value="DNA_Adenine_Mtase"/>
</dbReference>
<dbReference type="AlphaFoldDB" id="A0A2A2GDC9"/>
<dbReference type="EMBL" id="NSKE01000002">
    <property type="protein sequence ID" value="PAU95378.1"/>
    <property type="molecule type" value="Genomic_DNA"/>
</dbReference>
<dbReference type="InterPro" id="IPR002052">
    <property type="entry name" value="DNA_methylase_N6_adenine_CS"/>
</dbReference>
<dbReference type="PANTHER" id="PTHR42933:SF3">
    <property type="entry name" value="TYPE I RESTRICTION ENZYME MJAVIII METHYLASE SUBUNIT"/>
    <property type="match status" value="1"/>
</dbReference>
<comment type="catalytic activity">
    <reaction evidence="7">
        <text>a 2'-deoxyadenosine in DNA + S-adenosyl-L-methionine = an N(6)-methyl-2'-deoxyadenosine in DNA + S-adenosyl-L-homocysteine + H(+)</text>
        <dbReference type="Rhea" id="RHEA:15197"/>
        <dbReference type="Rhea" id="RHEA-COMP:12418"/>
        <dbReference type="Rhea" id="RHEA-COMP:12419"/>
        <dbReference type="ChEBI" id="CHEBI:15378"/>
        <dbReference type="ChEBI" id="CHEBI:57856"/>
        <dbReference type="ChEBI" id="CHEBI:59789"/>
        <dbReference type="ChEBI" id="CHEBI:90615"/>
        <dbReference type="ChEBI" id="CHEBI:90616"/>
        <dbReference type="EC" id="2.1.1.72"/>
    </reaction>
</comment>
<dbReference type="OrthoDB" id="9814572at2"/>
<sequence length="805" mass="91891">MAIKKSDLYSSIWKSCDELRGGMDASQYKDYVLTMLFIKYVSDKYAGQEDALLVIPEGSSFEDMVKLKNKKDIGDKINKQIIAPIAEANDLKGVIDQTDFNDDEKLGSGKEKVERLTNLVGIFQNEALNFADNRAGGDDLLGDAYEYLMRHFATESGKSKGQFYTPAEVSRILAKVVGVEKADSPTDTVYDPTCGSGSLLLKVADEADVDITIYGQEMDNATSALAKMNMVLHNQPTAVHSIKRGNTLADPKWTDNGSLKRFDYVVANPPFSYKAWTNGLDPQNDFYNRFDGFGVPPKSNGDYAFLLHIVKSMKNTGKAAVILPHGVLFRGNAEEEIRRNLIERGYIKGVIGLPSNLFYGTGIPACVLVLDKKQSGTRDGIFMIDASEGYKKDGNKNRLRERDIHKIVDYFRSQSEADGYARMVPFEEIRDNDYNLNIPRYIDTTEEEDNQDLEAHLKGGIPERDIDELDRFWQVYPTLKKDLFEPLREGYVELTVDKDAINDTIFAHPEFQQYQRKLDRVFEAWEKDHYEELKGITKDTSPTEFIEDLSEDLLKAYSDTTLIDKYDIYQHLMDYWADTMKDDLYMIVEDEWKATLEPVRTSTGKIKKGQFECELIPKQLVIDRYFPEEQAEIEELKQKQETADQTMDELEQEHAHEDGLLDNCLSDAGNVTKTNLKSRLKEIKNSPDDAEEYEIVREYKDAYDAASKAKKKVKKAEKALRKKVNEKYPELTPDEVKTLVVDDKWLPDIQGKIEDEVEAVSRSLTRRLKELAKRYDRAVAEIDSEVETLEEKINSHLETMGVAWK</sequence>
<dbReference type="SUPFAM" id="SSF53335">
    <property type="entry name" value="S-adenosyl-L-methionine-dependent methyltransferases"/>
    <property type="match status" value="1"/>
</dbReference>
<dbReference type="InterPro" id="IPR029063">
    <property type="entry name" value="SAM-dependent_MTases_sf"/>
</dbReference>
<dbReference type="Gene3D" id="3.40.50.150">
    <property type="entry name" value="Vaccinia Virus protein VP39"/>
    <property type="match status" value="1"/>
</dbReference>
<keyword evidence="6" id="KW-0680">Restriction system</keyword>
<evidence type="ECO:0000256" key="6">
    <source>
        <dbReference type="ARBA" id="ARBA00022747"/>
    </source>
</evidence>
<evidence type="ECO:0000256" key="1">
    <source>
        <dbReference type="ARBA" id="ARBA00006594"/>
    </source>
</evidence>
<dbReference type="PANTHER" id="PTHR42933">
    <property type="entry name" value="SLR6095 PROTEIN"/>
    <property type="match status" value="1"/>
</dbReference>
<keyword evidence="4" id="KW-0808">Transferase</keyword>
<keyword evidence="8" id="KW-0175">Coiled coil</keyword>
<dbReference type="GO" id="GO:0009307">
    <property type="term" value="P:DNA restriction-modification system"/>
    <property type="evidence" value="ECO:0007669"/>
    <property type="project" value="UniProtKB-KW"/>
</dbReference>
<evidence type="ECO:0000259" key="10">
    <source>
        <dbReference type="Pfam" id="PF12161"/>
    </source>
</evidence>
<evidence type="ECO:0000256" key="8">
    <source>
        <dbReference type="SAM" id="Coils"/>
    </source>
</evidence>
<dbReference type="Pfam" id="PF02384">
    <property type="entry name" value="N6_Mtase"/>
    <property type="match status" value="1"/>
</dbReference>
<dbReference type="NCBIfam" id="TIGR00497">
    <property type="entry name" value="hsdM"/>
    <property type="match status" value="1"/>
</dbReference>
<dbReference type="PRINTS" id="PR00507">
    <property type="entry name" value="N12N6MTFRASE"/>
</dbReference>
<evidence type="ECO:0000256" key="2">
    <source>
        <dbReference type="ARBA" id="ARBA00011900"/>
    </source>
</evidence>
<evidence type="ECO:0000256" key="7">
    <source>
        <dbReference type="ARBA" id="ARBA00047942"/>
    </source>
</evidence>
<dbReference type="EC" id="2.1.1.72" evidence="2"/>
<evidence type="ECO:0000256" key="4">
    <source>
        <dbReference type="ARBA" id="ARBA00022679"/>
    </source>
</evidence>
<evidence type="ECO:0000256" key="5">
    <source>
        <dbReference type="ARBA" id="ARBA00022691"/>
    </source>
</evidence>
<accession>A0A2A2GDC9</accession>
<dbReference type="GO" id="GO:0009007">
    <property type="term" value="F:site-specific DNA-methyltransferase (adenine-specific) activity"/>
    <property type="evidence" value="ECO:0007669"/>
    <property type="project" value="UniProtKB-EC"/>
</dbReference>
<dbReference type="RefSeq" id="WP_095605505.1">
    <property type="nucleotide sequence ID" value="NZ_NSKE01000002.1"/>
</dbReference>
<evidence type="ECO:0000313" key="12">
    <source>
        <dbReference type="Proteomes" id="UP000218831"/>
    </source>
</evidence>
<feature type="coiled-coil region" evidence="8">
    <location>
        <begin position="696"/>
        <end position="726"/>
    </location>
</feature>
<dbReference type="GO" id="GO:0008170">
    <property type="term" value="F:N-methyltransferase activity"/>
    <property type="evidence" value="ECO:0007669"/>
    <property type="project" value="InterPro"/>
</dbReference>
<keyword evidence="3" id="KW-0489">Methyltransferase</keyword>
<dbReference type="InterPro" id="IPR022749">
    <property type="entry name" value="D12N6_MeTrfase_N"/>
</dbReference>
<comment type="similarity">
    <text evidence="1">Belongs to the N(4)/N(6)-methyltransferase family.</text>
</comment>
<dbReference type="GO" id="GO:0032259">
    <property type="term" value="P:methylation"/>
    <property type="evidence" value="ECO:0007669"/>
    <property type="project" value="UniProtKB-KW"/>
</dbReference>
<comment type="caution">
    <text evidence="11">The sequence shown here is derived from an EMBL/GenBank/DDBJ whole genome shotgun (WGS) entry which is preliminary data.</text>
</comment>
<dbReference type="Proteomes" id="UP000218831">
    <property type="component" value="Unassembled WGS sequence"/>
</dbReference>